<evidence type="ECO:0000313" key="3">
    <source>
        <dbReference type="Proteomes" id="UP000002489"/>
    </source>
</evidence>
<dbReference type="AlphaFoldDB" id="A0A0D2YC03"/>
<proteinExistence type="predicted"/>
<organism evidence="2 3">
    <name type="scientific">Fusarium oxysporum (strain Fo5176)</name>
    <name type="common">Fusarium vascular wilt</name>
    <dbReference type="NCBI Taxonomy" id="660025"/>
    <lineage>
        <taxon>Eukaryota</taxon>
        <taxon>Fungi</taxon>
        <taxon>Dikarya</taxon>
        <taxon>Ascomycota</taxon>
        <taxon>Pezizomycotina</taxon>
        <taxon>Sordariomycetes</taxon>
        <taxon>Hypocreomycetidae</taxon>
        <taxon>Hypocreales</taxon>
        <taxon>Nectriaceae</taxon>
        <taxon>Fusarium</taxon>
        <taxon>Fusarium oxysporum species complex</taxon>
    </lineage>
</organism>
<feature type="compositionally biased region" description="Basic and acidic residues" evidence="1">
    <location>
        <begin position="76"/>
        <end position="96"/>
    </location>
</feature>
<dbReference type="EnsemblFungi" id="FOXG_13833T0">
    <property type="protein sequence ID" value="FOXG_13833P0"/>
    <property type="gene ID" value="FOXG_13833"/>
</dbReference>
<feature type="region of interest" description="Disordered" evidence="1">
    <location>
        <begin position="70"/>
        <end position="109"/>
    </location>
</feature>
<evidence type="ECO:0000313" key="2">
    <source>
        <dbReference type="EnsemblFungi" id="FOXG_13833P0"/>
    </source>
</evidence>
<reference evidence="2" key="2">
    <citation type="submission" date="2025-08" db="UniProtKB">
        <authorList>
            <consortium name="EnsemblFungi"/>
        </authorList>
    </citation>
    <scope>IDENTIFICATION</scope>
    <source>
        <strain evidence="2">4287 / CBS 123668 / FGSC 9935 / NRRL 34936</strain>
    </source>
</reference>
<reference evidence="3" key="1">
    <citation type="journal article" date="2012" name="Mol. Plant Microbe Interact.">
        <title>A highly conserved effector in Fusarium oxysporum is required for full virulence on Arabidopsis.</title>
        <authorList>
            <person name="Thatcher L.F."/>
            <person name="Gardiner D.M."/>
            <person name="Kazan K."/>
            <person name="Manners J."/>
        </authorList>
    </citation>
    <scope>NUCLEOTIDE SEQUENCE [LARGE SCALE GENOMIC DNA]</scope>
    <source>
        <strain evidence="3">Fo5176</strain>
    </source>
</reference>
<accession>A0A0D2YC03</accession>
<sequence>MICLKTVVESFLYSRSPEADAALELGATLRGLVVVPVVRTKCRGFMLAPYIYDTDSVQEHLLCRAEANNTASESTNRMHETAEVSNHSDLEAHDLDAMMQEPPSPKGRL</sequence>
<name>A0A0D2YC03_FUSOF</name>
<evidence type="ECO:0000256" key="1">
    <source>
        <dbReference type="SAM" id="MobiDB-lite"/>
    </source>
</evidence>
<dbReference type="Proteomes" id="UP000002489">
    <property type="component" value="Unassembled WGS sequence"/>
</dbReference>
<protein>
    <submittedName>
        <fullName evidence="2">Uncharacterized protein</fullName>
    </submittedName>
</protein>